<evidence type="ECO:0000313" key="3">
    <source>
        <dbReference type="Proteomes" id="UP000189935"/>
    </source>
</evidence>
<dbReference type="NCBIfam" id="NF011987">
    <property type="entry name" value="PRK15446.2-3"/>
    <property type="match status" value="1"/>
</dbReference>
<dbReference type="NCBIfam" id="NF011990">
    <property type="entry name" value="PRK15446.2-6"/>
    <property type="match status" value="1"/>
</dbReference>
<reference evidence="2 3" key="1">
    <citation type="submission" date="2016-11" db="EMBL/GenBank/DDBJ databases">
        <authorList>
            <person name="Jaros S."/>
            <person name="Januszkiewicz K."/>
            <person name="Wedrychowicz H."/>
        </authorList>
    </citation>
    <scope>NUCLEOTIDE SEQUENCE [LARGE SCALE GENOMIC DNA]</scope>
    <source>
        <strain evidence="2 3">GAS499</strain>
    </source>
</reference>
<feature type="domain" description="Amidohydrolase 3" evidence="1">
    <location>
        <begin position="88"/>
        <end position="376"/>
    </location>
</feature>
<dbReference type="PANTHER" id="PTHR43135">
    <property type="entry name" value="ALPHA-D-RIBOSE 1-METHYLPHOSPHONATE 5-TRIPHOSPHATE DIPHOSPHATASE"/>
    <property type="match status" value="1"/>
</dbReference>
<dbReference type="InterPro" id="IPR032466">
    <property type="entry name" value="Metal_Hydrolase"/>
</dbReference>
<accession>A0A1M6JMY1</accession>
<dbReference type="InterPro" id="IPR012696">
    <property type="entry name" value="PhnM"/>
</dbReference>
<dbReference type="EMBL" id="LT670844">
    <property type="protein sequence ID" value="SHJ48020.1"/>
    <property type="molecule type" value="Genomic_DNA"/>
</dbReference>
<dbReference type="InterPro" id="IPR051781">
    <property type="entry name" value="Metallo-dep_Hydrolase"/>
</dbReference>
<dbReference type="InterPro" id="IPR011059">
    <property type="entry name" value="Metal-dep_hydrolase_composite"/>
</dbReference>
<proteinExistence type="predicted"/>
<dbReference type="PIRSF" id="PIRSF038971">
    <property type="entry name" value="PhnM"/>
    <property type="match status" value="1"/>
</dbReference>
<dbReference type="OrthoDB" id="9785413at2"/>
<dbReference type="GO" id="GO:0016810">
    <property type="term" value="F:hydrolase activity, acting on carbon-nitrogen (but not peptide) bonds"/>
    <property type="evidence" value="ECO:0007669"/>
    <property type="project" value="InterPro"/>
</dbReference>
<dbReference type="Proteomes" id="UP000189935">
    <property type="component" value="Chromosome I"/>
</dbReference>
<organism evidence="2 3">
    <name type="scientific">Bradyrhizobium lablabi</name>
    <dbReference type="NCBI Taxonomy" id="722472"/>
    <lineage>
        <taxon>Bacteria</taxon>
        <taxon>Pseudomonadati</taxon>
        <taxon>Pseudomonadota</taxon>
        <taxon>Alphaproteobacteria</taxon>
        <taxon>Hyphomicrobiales</taxon>
        <taxon>Nitrobacteraceae</taxon>
        <taxon>Bradyrhizobium</taxon>
    </lineage>
</organism>
<dbReference type="Gene3D" id="3.20.20.140">
    <property type="entry name" value="Metal-dependent hydrolases"/>
    <property type="match status" value="1"/>
</dbReference>
<gene>
    <name evidence="2" type="ORF">SAMN05444159_0725</name>
</gene>
<dbReference type="AlphaFoldDB" id="A0A1M6JMY1"/>
<protein>
    <submittedName>
        <fullName evidence="2">Alpha-D-ribose 1-methylphosphonate 5-triphosphate diphosphatase</fullName>
    </submittedName>
</protein>
<dbReference type="SUPFAM" id="SSF51338">
    <property type="entry name" value="Composite domain of metallo-dependent hydrolases"/>
    <property type="match status" value="1"/>
</dbReference>
<dbReference type="GO" id="GO:0019700">
    <property type="term" value="P:organic phosphonate catabolic process"/>
    <property type="evidence" value="ECO:0007669"/>
    <property type="project" value="InterPro"/>
</dbReference>
<sequence length="401" mass="43203">MTDIFIEGGHALLGGEIRETSLAIAGGEISAVDPDHSRASIGLDARGLKVLPGIVDLHGDAFERQMMPRPGVDFPIDVALVDSDRQATSNGITTVYHATTWSWEPGLRSGDNAGQLLEAIETLRPQLAADTRFHLRQETYNLDAEPAIAQWLSDGRIDLFAFNDHMESIVASAARPRKRAQMVERCGISNEEFDSLVQRVVSRADEVPASIARLAEAARNTNVRMLSHDDNSPAMREAFRAMGVNIAEFPINEETARAAAAAGDAIVFGAPNVVRGGSHTGWTKAADMIEKGLCSILASDYYYPAPLLAAFRLDVDGVLPLAQAWDLISAAPARAAGLADRGILAKGFRADIVLVDDEVPLRPRIVAVIAAGRLVHLSDASRLTHRSPGARRLQPREAALF</sequence>
<dbReference type="InterPro" id="IPR013108">
    <property type="entry name" value="Amidohydro_3"/>
</dbReference>
<dbReference type="PANTHER" id="PTHR43135:SF3">
    <property type="entry name" value="ALPHA-D-RIBOSE 1-METHYLPHOSPHONATE 5-TRIPHOSPHATE DIPHOSPHATASE"/>
    <property type="match status" value="1"/>
</dbReference>
<dbReference type="SUPFAM" id="SSF51556">
    <property type="entry name" value="Metallo-dependent hydrolases"/>
    <property type="match status" value="1"/>
</dbReference>
<evidence type="ECO:0000313" key="2">
    <source>
        <dbReference type="EMBL" id="SHJ48020.1"/>
    </source>
</evidence>
<dbReference type="NCBIfam" id="NF011985">
    <property type="entry name" value="PRK15446.2-1"/>
    <property type="match status" value="1"/>
</dbReference>
<name>A0A1M6JMY1_9BRAD</name>
<evidence type="ECO:0000259" key="1">
    <source>
        <dbReference type="Pfam" id="PF07969"/>
    </source>
</evidence>
<dbReference type="RefSeq" id="WP_079536908.1">
    <property type="nucleotide sequence ID" value="NZ_LT670844.1"/>
</dbReference>
<dbReference type="Gene3D" id="2.30.40.10">
    <property type="entry name" value="Urease, subunit C, domain 1"/>
    <property type="match status" value="2"/>
</dbReference>
<dbReference type="Pfam" id="PF07969">
    <property type="entry name" value="Amidohydro_3"/>
    <property type="match status" value="1"/>
</dbReference>